<dbReference type="Pfam" id="PF10658">
    <property type="entry name" value="DUF2484"/>
    <property type="match status" value="1"/>
</dbReference>
<protein>
    <submittedName>
        <fullName evidence="2">Uncharacterized protein DUF2484</fullName>
    </submittedName>
</protein>
<feature type="transmembrane region" description="Helical" evidence="1">
    <location>
        <begin position="31"/>
        <end position="64"/>
    </location>
</feature>
<keyword evidence="3" id="KW-1185">Reference proteome</keyword>
<dbReference type="AlphaFoldDB" id="A0A316GHG5"/>
<keyword evidence="1" id="KW-1133">Transmembrane helix</keyword>
<dbReference type="RefSeq" id="WP_109668175.1">
    <property type="nucleotide sequence ID" value="NZ_QGGW01000004.1"/>
</dbReference>
<keyword evidence="1" id="KW-0472">Membrane</keyword>
<dbReference type="InterPro" id="IPR018919">
    <property type="entry name" value="DUF2484"/>
</dbReference>
<accession>A0A316GHG5</accession>
<comment type="caution">
    <text evidence="2">The sequence shown here is derived from an EMBL/GenBank/DDBJ whole genome shotgun (WGS) entry which is preliminary data.</text>
</comment>
<reference evidence="2 3" key="1">
    <citation type="submission" date="2018-05" db="EMBL/GenBank/DDBJ databases">
        <title>Genomic Encyclopedia of Type Strains, Phase IV (KMG-IV): sequencing the most valuable type-strain genomes for metagenomic binning, comparative biology and taxonomic classification.</title>
        <authorList>
            <person name="Goeker M."/>
        </authorList>
    </citation>
    <scope>NUCLEOTIDE SEQUENCE [LARGE SCALE GENOMIC DNA]</scope>
    <source>
        <strain evidence="2 3">DSM 16097</strain>
    </source>
</reference>
<dbReference type="Proteomes" id="UP000245708">
    <property type="component" value="Unassembled WGS sequence"/>
</dbReference>
<dbReference type="OrthoDB" id="7869914at2"/>
<evidence type="ECO:0000313" key="2">
    <source>
        <dbReference type="EMBL" id="PWK60513.1"/>
    </source>
</evidence>
<name>A0A316GHG5_9RHOB</name>
<evidence type="ECO:0000256" key="1">
    <source>
        <dbReference type="SAM" id="Phobius"/>
    </source>
</evidence>
<gene>
    <name evidence="2" type="ORF">C7455_104149</name>
</gene>
<keyword evidence="1" id="KW-0812">Transmembrane</keyword>
<proteinExistence type="predicted"/>
<evidence type="ECO:0000313" key="3">
    <source>
        <dbReference type="Proteomes" id="UP000245708"/>
    </source>
</evidence>
<organism evidence="2 3">
    <name type="scientific">Roseicyclus mahoneyensis</name>
    <dbReference type="NCBI Taxonomy" id="164332"/>
    <lineage>
        <taxon>Bacteria</taxon>
        <taxon>Pseudomonadati</taxon>
        <taxon>Pseudomonadota</taxon>
        <taxon>Alphaproteobacteria</taxon>
        <taxon>Rhodobacterales</taxon>
        <taxon>Roseobacteraceae</taxon>
        <taxon>Roseicyclus</taxon>
    </lineage>
</organism>
<dbReference type="EMBL" id="QGGW01000004">
    <property type="protein sequence ID" value="PWK60513.1"/>
    <property type="molecule type" value="Genomic_DNA"/>
</dbReference>
<sequence length="83" mass="8994">MPLSLTLSALWVVAAACVAMLPMRWQYAPGMTLLILALPLCVMVGREVGWLWVCAVAFAIISMYRRPLGALARHLRARVGGAA</sequence>